<comment type="caution">
    <text evidence="1">The sequence shown here is derived from an EMBL/GenBank/DDBJ whole genome shotgun (WGS) entry which is preliminary data.</text>
</comment>
<accession>A0A392TUI3</accession>
<dbReference type="AlphaFoldDB" id="A0A392TUI3"/>
<keyword evidence="2" id="KW-1185">Reference proteome</keyword>
<reference evidence="1 2" key="1">
    <citation type="journal article" date="2018" name="Front. Plant Sci.">
        <title>Red Clover (Trifolium pratense) and Zigzag Clover (T. medium) - A Picture of Genomic Similarities and Differences.</title>
        <authorList>
            <person name="Dluhosova J."/>
            <person name="Istvanek J."/>
            <person name="Nedelnik J."/>
            <person name="Repkova J."/>
        </authorList>
    </citation>
    <scope>NUCLEOTIDE SEQUENCE [LARGE SCALE GENOMIC DNA]</scope>
    <source>
        <strain evidence="2">cv. 10/8</strain>
        <tissue evidence="1">Leaf</tissue>
    </source>
</reference>
<dbReference type="EMBL" id="LXQA010638123">
    <property type="protein sequence ID" value="MCI63495.1"/>
    <property type="molecule type" value="Genomic_DNA"/>
</dbReference>
<evidence type="ECO:0000313" key="1">
    <source>
        <dbReference type="EMBL" id="MCI63495.1"/>
    </source>
</evidence>
<feature type="non-terminal residue" evidence="1">
    <location>
        <position position="1"/>
    </location>
</feature>
<protein>
    <submittedName>
        <fullName evidence="1">Uncharacterized protein</fullName>
    </submittedName>
</protein>
<proteinExistence type="predicted"/>
<evidence type="ECO:0000313" key="2">
    <source>
        <dbReference type="Proteomes" id="UP000265520"/>
    </source>
</evidence>
<dbReference type="Proteomes" id="UP000265520">
    <property type="component" value="Unassembled WGS sequence"/>
</dbReference>
<name>A0A392TUI3_9FABA</name>
<organism evidence="1 2">
    <name type="scientific">Trifolium medium</name>
    <dbReference type="NCBI Taxonomy" id="97028"/>
    <lineage>
        <taxon>Eukaryota</taxon>
        <taxon>Viridiplantae</taxon>
        <taxon>Streptophyta</taxon>
        <taxon>Embryophyta</taxon>
        <taxon>Tracheophyta</taxon>
        <taxon>Spermatophyta</taxon>
        <taxon>Magnoliopsida</taxon>
        <taxon>eudicotyledons</taxon>
        <taxon>Gunneridae</taxon>
        <taxon>Pentapetalae</taxon>
        <taxon>rosids</taxon>
        <taxon>fabids</taxon>
        <taxon>Fabales</taxon>
        <taxon>Fabaceae</taxon>
        <taxon>Papilionoideae</taxon>
        <taxon>50 kb inversion clade</taxon>
        <taxon>NPAAA clade</taxon>
        <taxon>Hologalegina</taxon>
        <taxon>IRL clade</taxon>
        <taxon>Trifolieae</taxon>
        <taxon>Trifolium</taxon>
    </lineage>
</organism>
<sequence>ACCATRSSCCEGGLAFWRWRDAQLGLARRAVQMVQGQIFFWSLRDAQLRLARRAGLPYFSDFVSGVCAARRCVDQG</sequence>